<comment type="caution">
    <text evidence="5">The sequence shown here is derived from an EMBL/GenBank/DDBJ whole genome shotgun (WGS) entry which is preliminary data.</text>
</comment>
<dbReference type="GO" id="GO:0016020">
    <property type="term" value="C:membrane"/>
    <property type="evidence" value="ECO:0007669"/>
    <property type="project" value="GOC"/>
</dbReference>
<dbReference type="Gene3D" id="3.60.21.10">
    <property type="match status" value="1"/>
</dbReference>
<keyword evidence="1" id="KW-0479">Metal-binding</keyword>
<name>A0A3D8IH11_9HELI</name>
<keyword evidence="2" id="KW-0378">Hydrolase</keyword>
<dbReference type="GO" id="GO:0009245">
    <property type="term" value="P:lipid A biosynthetic process"/>
    <property type="evidence" value="ECO:0007669"/>
    <property type="project" value="TreeGrafter"/>
</dbReference>
<feature type="domain" description="Calcineurin-like phosphoesterase" evidence="4">
    <location>
        <begin position="157"/>
        <end position="328"/>
    </location>
</feature>
<dbReference type="InterPro" id="IPR004843">
    <property type="entry name" value="Calcineurin-like_PHP"/>
</dbReference>
<keyword evidence="6" id="KW-1185">Reference proteome</keyword>
<dbReference type="InterPro" id="IPR051158">
    <property type="entry name" value="Metallophosphoesterase_sf"/>
</dbReference>
<dbReference type="EMBL" id="NXLS01000001">
    <property type="protein sequence ID" value="RDU64380.1"/>
    <property type="molecule type" value="Genomic_DNA"/>
</dbReference>
<dbReference type="GO" id="GO:0046872">
    <property type="term" value="F:metal ion binding"/>
    <property type="evidence" value="ECO:0007669"/>
    <property type="project" value="UniProtKB-KW"/>
</dbReference>
<dbReference type="PANTHER" id="PTHR31302:SF31">
    <property type="entry name" value="PHOSPHODIESTERASE YAEI"/>
    <property type="match status" value="1"/>
</dbReference>
<keyword evidence="3" id="KW-1133">Transmembrane helix</keyword>
<dbReference type="Proteomes" id="UP000256650">
    <property type="component" value="Unassembled WGS sequence"/>
</dbReference>
<feature type="transmembrane region" description="Helical" evidence="3">
    <location>
        <begin position="68"/>
        <end position="94"/>
    </location>
</feature>
<accession>A0A3D8IH11</accession>
<feature type="transmembrane region" description="Helical" evidence="3">
    <location>
        <begin position="37"/>
        <end position="56"/>
    </location>
</feature>
<dbReference type="GeneID" id="82534831"/>
<evidence type="ECO:0000313" key="6">
    <source>
        <dbReference type="Proteomes" id="UP000256650"/>
    </source>
</evidence>
<evidence type="ECO:0000256" key="1">
    <source>
        <dbReference type="ARBA" id="ARBA00022723"/>
    </source>
</evidence>
<reference evidence="5 6" key="1">
    <citation type="submission" date="2018-04" db="EMBL/GenBank/DDBJ databases">
        <title>Novel Campyloabacter and Helicobacter Species and Strains.</title>
        <authorList>
            <person name="Mannion A.J."/>
            <person name="Shen Z."/>
            <person name="Fox J.G."/>
        </authorList>
    </citation>
    <scope>NUCLEOTIDE SEQUENCE [LARGE SCALE GENOMIC DNA]</scope>
    <source>
        <strain evidence="5 6">MIT 99-5101</strain>
    </source>
</reference>
<sequence>MLKNLFPFLALLVFFIFHLSIYFFFIKKIIKLKIPLLVLKTFLIFNFFGVVVYFVARYCVDFPQSIYFLASLSIGIGFVLFVAMLVYQFLALLLRLIIWFFPKFSQERRGFFQRTLNATSGIFALGYLGTGLVEGRLSPKIERIKISLKNLKTPMSAVQISDLHIGGLIEENVVRQIVNQTNALKPDFIVLTGDIIDTEVGRVHKTIAELGKFQAPLGVYFVTGNHEYFHNIQPLLESLKAIGIKTLENECVQLMKSINGQKEVVLNLAGVYDLFGRRIGVLEPNLEQALQNRAESQPLILLAHQPKFALEVREEHQVDLILSGHTHGGQIFPFQFLVKLDQPYLAGWYQHSLTTQIYVNRGTGFWGPPMRILARAEITYFEFIAASKD</sequence>
<evidence type="ECO:0000313" key="5">
    <source>
        <dbReference type="EMBL" id="RDU64380.1"/>
    </source>
</evidence>
<gene>
    <name evidence="5" type="ORF">CQA43_00790</name>
</gene>
<feature type="transmembrane region" description="Helical" evidence="3">
    <location>
        <begin position="6"/>
        <end position="25"/>
    </location>
</feature>
<proteinExistence type="predicted"/>
<dbReference type="InterPro" id="IPR029052">
    <property type="entry name" value="Metallo-depent_PP-like"/>
</dbReference>
<protein>
    <submittedName>
        <fullName evidence="5">Metallophosphoesterase</fullName>
    </submittedName>
</protein>
<dbReference type="Pfam" id="PF00149">
    <property type="entry name" value="Metallophos"/>
    <property type="match status" value="1"/>
</dbReference>
<dbReference type="RefSeq" id="WP_115550714.1">
    <property type="nucleotide sequence ID" value="NZ_CAPHNE010000042.1"/>
</dbReference>
<dbReference type="SUPFAM" id="SSF56300">
    <property type="entry name" value="Metallo-dependent phosphatases"/>
    <property type="match status" value="1"/>
</dbReference>
<feature type="transmembrane region" description="Helical" evidence="3">
    <location>
        <begin position="115"/>
        <end position="133"/>
    </location>
</feature>
<evidence type="ECO:0000256" key="2">
    <source>
        <dbReference type="ARBA" id="ARBA00022801"/>
    </source>
</evidence>
<evidence type="ECO:0000256" key="3">
    <source>
        <dbReference type="SAM" id="Phobius"/>
    </source>
</evidence>
<dbReference type="AlphaFoldDB" id="A0A3D8IH11"/>
<dbReference type="PANTHER" id="PTHR31302">
    <property type="entry name" value="TRANSMEMBRANE PROTEIN WITH METALLOPHOSPHOESTERASE DOMAIN-RELATED"/>
    <property type="match status" value="1"/>
</dbReference>
<dbReference type="CDD" id="cd07385">
    <property type="entry name" value="MPP_YkuE_C"/>
    <property type="match status" value="1"/>
</dbReference>
<keyword evidence="3" id="KW-0812">Transmembrane</keyword>
<keyword evidence="3" id="KW-0472">Membrane</keyword>
<dbReference type="GO" id="GO:0008758">
    <property type="term" value="F:UDP-2,3-diacylglucosamine hydrolase activity"/>
    <property type="evidence" value="ECO:0007669"/>
    <property type="project" value="TreeGrafter"/>
</dbReference>
<evidence type="ECO:0000259" key="4">
    <source>
        <dbReference type="Pfam" id="PF00149"/>
    </source>
</evidence>
<organism evidence="5 6">
    <name type="scientific">Helicobacter ganmani</name>
    <dbReference type="NCBI Taxonomy" id="60246"/>
    <lineage>
        <taxon>Bacteria</taxon>
        <taxon>Pseudomonadati</taxon>
        <taxon>Campylobacterota</taxon>
        <taxon>Epsilonproteobacteria</taxon>
        <taxon>Campylobacterales</taxon>
        <taxon>Helicobacteraceae</taxon>
        <taxon>Helicobacter</taxon>
    </lineage>
</organism>
<dbReference type="OrthoDB" id="9780884at2"/>